<evidence type="ECO:0000256" key="5">
    <source>
        <dbReference type="RuleBase" id="RU362125"/>
    </source>
</evidence>
<dbReference type="PANTHER" id="PTHR43884">
    <property type="entry name" value="ACYL-COA DEHYDROGENASE"/>
    <property type="match status" value="1"/>
</dbReference>
<dbReference type="GO" id="GO:0050660">
    <property type="term" value="F:flavin adenine dinucleotide binding"/>
    <property type="evidence" value="ECO:0007669"/>
    <property type="project" value="InterPro"/>
</dbReference>
<organism evidence="9 10">
    <name type="scientific">Amycolatopsis acidiphila</name>
    <dbReference type="NCBI Taxonomy" id="715473"/>
    <lineage>
        <taxon>Bacteria</taxon>
        <taxon>Bacillati</taxon>
        <taxon>Actinomycetota</taxon>
        <taxon>Actinomycetes</taxon>
        <taxon>Pseudonocardiales</taxon>
        <taxon>Pseudonocardiaceae</taxon>
        <taxon>Amycolatopsis</taxon>
    </lineage>
</organism>
<evidence type="ECO:0000313" key="10">
    <source>
        <dbReference type="Proteomes" id="UP000318578"/>
    </source>
</evidence>
<evidence type="ECO:0000256" key="1">
    <source>
        <dbReference type="ARBA" id="ARBA00001974"/>
    </source>
</evidence>
<evidence type="ECO:0000256" key="4">
    <source>
        <dbReference type="ARBA" id="ARBA00022827"/>
    </source>
</evidence>
<dbReference type="Pfam" id="PF00441">
    <property type="entry name" value="Acyl-CoA_dh_1"/>
    <property type="match status" value="1"/>
</dbReference>
<evidence type="ECO:0000313" key="9">
    <source>
        <dbReference type="EMBL" id="TVT15856.1"/>
    </source>
</evidence>
<keyword evidence="5" id="KW-0560">Oxidoreductase</keyword>
<dbReference type="OrthoDB" id="9769473at2"/>
<evidence type="ECO:0000256" key="2">
    <source>
        <dbReference type="ARBA" id="ARBA00009347"/>
    </source>
</evidence>
<keyword evidence="10" id="KW-1185">Reference proteome</keyword>
<feature type="domain" description="Acyl-CoA dehydrogenase/oxidase N-terminal" evidence="8">
    <location>
        <begin position="6"/>
        <end position="117"/>
    </location>
</feature>
<accession>A0A557ZV04</accession>
<proteinExistence type="inferred from homology"/>
<dbReference type="InterPro" id="IPR006091">
    <property type="entry name" value="Acyl-CoA_Oxase/DH_mid-dom"/>
</dbReference>
<feature type="domain" description="Acyl-CoA dehydrogenase/oxidase C-terminal" evidence="6">
    <location>
        <begin position="228"/>
        <end position="375"/>
    </location>
</feature>
<dbReference type="Gene3D" id="2.40.110.10">
    <property type="entry name" value="Butyryl-CoA Dehydrogenase, subunit A, domain 2"/>
    <property type="match status" value="1"/>
</dbReference>
<dbReference type="InterPro" id="IPR009075">
    <property type="entry name" value="AcylCo_DH/oxidase_C"/>
</dbReference>
<dbReference type="Pfam" id="PF02770">
    <property type="entry name" value="Acyl-CoA_dh_M"/>
    <property type="match status" value="1"/>
</dbReference>
<evidence type="ECO:0000259" key="8">
    <source>
        <dbReference type="Pfam" id="PF02771"/>
    </source>
</evidence>
<dbReference type="PANTHER" id="PTHR43884:SF12">
    <property type="entry name" value="ISOVALERYL-COA DEHYDROGENASE, MITOCHONDRIAL-RELATED"/>
    <property type="match status" value="1"/>
</dbReference>
<dbReference type="GO" id="GO:0003995">
    <property type="term" value="F:acyl-CoA dehydrogenase activity"/>
    <property type="evidence" value="ECO:0007669"/>
    <property type="project" value="TreeGrafter"/>
</dbReference>
<dbReference type="Gene3D" id="1.10.540.10">
    <property type="entry name" value="Acyl-CoA dehydrogenase/oxidase, N-terminal domain"/>
    <property type="match status" value="1"/>
</dbReference>
<dbReference type="InterPro" id="IPR013786">
    <property type="entry name" value="AcylCoA_DH/ox_N"/>
</dbReference>
<comment type="cofactor">
    <cofactor evidence="1 5">
        <name>FAD</name>
        <dbReference type="ChEBI" id="CHEBI:57692"/>
    </cofactor>
</comment>
<sequence>MNFSTSPEQDELVGTARRFGQEHLAPFYKQREREGAFDRATLRRMGELGFFGVELPEAYGGLGLDSVTAGLVLETLCAADYNIGQLMVTVSLAGTILATHGQPHVVEPWLKGILAGETIPAIALTEPGGGSDAANLVVRAQRAGDTYVLDGEKTSTSFATQAGVAVVWARTGPPGSGARGISAFLVPLDLPGVTTSEFEDLGGRSAGRGTLHLDGVTVPADHLLGAENQGFVQVMQGFDYSRALIGLQCLAVARQSLEETWASAAERRSFGKPLTAHQGVSFPLAEAETHVHACRLLCLNTLWLKDQGLPHTAEAAMCKWWGPKLAFEVVQNCLLINGHGAYTAEMPYEQRLRDVLGLQIGDGTAQIMKLVIARSKVGRDAVT</sequence>
<evidence type="ECO:0000256" key="3">
    <source>
        <dbReference type="ARBA" id="ARBA00022630"/>
    </source>
</evidence>
<evidence type="ECO:0000259" key="7">
    <source>
        <dbReference type="Pfam" id="PF02770"/>
    </source>
</evidence>
<gene>
    <name evidence="9" type="ORF">FNH06_35635</name>
</gene>
<dbReference type="Proteomes" id="UP000318578">
    <property type="component" value="Unassembled WGS sequence"/>
</dbReference>
<name>A0A557ZV04_9PSEU</name>
<dbReference type="InterPro" id="IPR036250">
    <property type="entry name" value="AcylCo_DH-like_C"/>
</dbReference>
<dbReference type="SUPFAM" id="SSF47203">
    <property type="entry name" value="Acyl-CoA dehydrogenase C-terminal domain-like"/>
    <property type="match status" value="1"/>
</dbReference>
<dbReference type="Pfam" id="PF02771">
    <property type="entry name" value="Acyl-CoA_dh_N"/>
    <property type="match status" value="1"/>
</dbReference>
<dbReference type="Gene3D" id="1.20.140.10">
    <property type="entry name" value="Butyryl-CoA Dehydrogenase, subunit A, domain 3"/>
    <property type="match status" value="1"/>
</dbReference>
<protein>
    <submittedName>
        <fullName evidence="9">Cyclohexanecarboxyl-CoA dehydrogenase</fullName>
    </submittedName>
</protein>
<dbReference type="InterPro" id="IPR046373">
    <property type="entry name" value="Acyl-CoA_Oxase/DH_mid-dom_sf"/>
</dbReference>
<evidence type="ECO:0000259" key="6">
    <source>
        <dbReference type="Pfam" id="PF00441"/>
    </source>
</evidence>
<dbReference type="EMBL" id="VJZA01000111">
    <property type="protein sequence ID" value="TVT15856.1"/>
    <property type="molecule type" value="Genomic_DNA"/>
</dbReference>
<keyword evidence="3 5" id="KW-0285">Flavoprotein</keyword>
<dbReference type="SUPFAM" id="SSF56645">
    <property type="entry name" value="Acyl-CoA dehydrogenase NM domain-like"/>
    <property type="match status" value="1"/>
</dbReference>
<dbReference type="InterPro" id="IPR037069">
    <property type="entry name" value="AcylCoA_DH/ox_N_sf"/>
</dbReference>
<reference evidence="9 10" key="1">
    <citation type="submission" date="2019-07" db="EMBL/GenBank/DDBJ databases">
        <title>New species of Amycolatopsis and Streptomyces.</title>
        <authorList>
            <person name="Duangmal K."/>
            <person name="Teo W.F.A."/>
            <person name="Lipun K."/>
        </authorList>
    </citation>
    <scope>NUCLEOTIDE SEQUENCE [LARGE SCALE GENOMIC DNA]</scope>
    <source>
        <strain evidence="9 10">JCM 30562</strain>
    </source>
</reference>
<dbReference type="AlphaFoldDB" id="A0A557ZV04"/>
<dbReference type="InterPro" id="IPR009100">
    <property type="entry name" value="AcylCoA_DH/oxidase_NM_dom_sf"/>
</dbReference>
<comment type="similarity">
    <text evidence="2 5">Belongs to the acyl-CoA dehydrogenase family.</text>
</comment>
<keyword evidence="4 5" id="KW-0274">FAD</keyword>
<feature type="domain" description="Acyl-CoA oxidase/dehydrogenase middle" evidence="7">
    <location>
        <begin position="121"/>
        <end position="216"/>
    </location>
</feature>
<comment type="caution">
    <text evidence="9">The sequence shown here is derived from an EMBL/GenBank/DDBJ whole genome shotgun (WGS) entry which is preliminary data.</text>
</comment>